<keyword evidence="5 7" id="KW-0658">Purine biosynthesis</keyword>
<evidence type="ECO:0000256" key="7">
    <source>
        <dbReference type="HAMAP-Rule" id="MF_01931"/>
    </source>
</evidence>
<keyword evidence="7" id="KW-0004">4Fe-4S</keyword>
<dbReference type="InterPro" id="IPR005854">
    <property type="entry name" value="PurF"/>
</dbReference>
<gene>
    <name evidence="7" type="primary">purF</name>
    <name evidence="13" type="ORF">SAMN05720469_103127</name>
</gene>
<name>A0A1M6R6G5_9BACT</name>
<dbReference type="PIRSF" id="PIRSF000485">
    <property type="entry name" value="Amd_phspho_trans"/>
    <property type="match status" value="1"/>
</dbReference>
<dbReference type="GO" id="GO:0004044">
    <property type="term" value="F:amidophosphoribosyltransferase activity"/>
    <property type="evidence" value="ECO:0007669"/>
    <property type="project" value="UniProtKB-UniRule"/>
</dbReference>
<evidence type="ECO:0000256" key="10">
    <source>
        <dbReference type="PIRSR" id="PIRSR000485-2"/>
    </source>
</evidence>
<evidence type="ECO:0000259" key="12">
    <source>
        <dbReference type="PROSITE" id="PS51278"/>
    </source>
</evidence>
<dbReference type="EC" id="2.4.2.14" evidence="7"/>
<dbReference type="UniPathway" id="UPA00074">
    <property type="reaction ID" value="UER00124"/>
</dbReference>
<comment type="cofactor">
    <cofactor evidence="7 11">
        <name>[4Fe-4S] cluster</name>
        <dbReference type="ChEBI" id="CHEBI:49883"/>
    </cofactor>
    <text evidence="7 11">Binds 1 [4Fe-4S] cluster per subunit.</text>
</comment>
<dbReference type="RefSeq" id="WP_073302473.1">
    <property type="nucleotide sequence ID" value="NZ_FRAW01000003.1"/>
</dbReference>
<comment type="pathway">
    <text evidence="1 7 8">Purine metabolism; IMP biosynthesis via de novo pathway; N(1)-(5-phospho-D-ribosyl)glycinamide from 5-phospho-alpha-D-ribose 1-diphosphate: step 1/2.</text>
</comment>
<dbReference type="PROSITE" id="PS51278">
    <property type="entry name" value="GATASE_TYPE_2"/>
    <property type="match status" value="1"/>
</dbReference>
<evidence type="ECO:0000256" key="6">
    <source>
        <dbReference type="ARBA" id="ARBA00022962"/>
    </source>
</evidence>
<keyword evidence="6 7" id="KW-0315">Glutamine amidotransferase</keyword>
<dbReference type="GO" id="GO:0000287">
    <property type="term" value="F:magnesium ion binding"/>
    <property type="evidence" value="ECO:0007669"/>
    <property type="project" value="UniProtKB-UniRule"/>
</dbReference>
<dbReference type="InterPro" id="IPR035584">
    <property type="entry name" value="PurF_N"/>
</dbReference>
<comment type="function">
    <text evidence="7">Catalyzes the formation of phosphoribosylamine from phosphoribosylpyrophosphate (PRPP) and glutamine.</text>
</comment>
<dbReference type="GO" id="GO:0051539">
    <property type="term" value="F:4 iron, 4 sulfur cluster binding"/>
    <property type="evidence" value="ECO:0007669"/>
    <property type="project" value="UniProtKB-KW"/>
</dbReference>
<dbReference type="InterPro" id="IPR017932">
    <property type="entry name" value="GATase_2_dom"/>
</dbReference>
<feature type="binding site" evidence="7 10">
    <location>
        <position position="290"/>
    </location>
    <ligand>
        <name>Mg(2+)</name>
        <dbReference type="ChEBI" id="CHEBI:18420"/>
    </ligand>
</feature>
<dbReference type="CDD" id="cd06223">
    <property type="entry name" value="PRTases_typeI"/>
    <property type="match status" value="1"/>
</dbReference>
<protein>
    <recommendedName>
        <fullName evidence="7">Amidophosphoribosyltransferase</fullName>
        <shortName evidence="7">ATase</shortName>
        <ecNumber evidence="7">2.4.2.14</ecNumber>
    </recommendedName>
    <alternativeName>
        <fullName evidence="7">Glutamine phosphoribosylpyrophosphate amidotransferase</fullName>
        <shortName evidence="7">GPATase</shortName>
    </alternativeName>
</protein>
<dbReference type="InterPro" id="IPR029057">
    <property type="entry name" value="PRTase-like"/>
</dbReference>
<evidence type="ECO:0000256" key="9">
    <source>
        <dbReference type="PIRSR" id="PIRSR000485-1"/>
    </source>
</evidence>
<dbReference type="CDD" id="cd00715">
    <property type="entry name" value="GPATase_N"/>
    <property type="match status" value="1"/>
</dbReference>
<evidence type="ECO:0000256" key="4">
    <source>
        <dbReference type="ARBA" id="ARBA00022679"/>
    </source>
</evidence>
<dbReference type="Pfam" id="PF13537">
    <property type="entry name" value="GATase_7"/>
    <property type="match status" value="1"/>
</dbReference>
<reference evidence="14" key="1">
    <citation type="submission" date="2016-11" db="EMBL/GenBank/DDBJ databases">
        <authorList>
            <person name="Varghese N."/>
            <person name="Submissions S."/>
        </authorList>
    </citation>
    <scope>NUCLEOTIDE SEQUENCE [LARGE SCALE GENOMIC DNA]</scope>
    <source>
        <strain evidence="14">UWOS</strain>
    </source>
</reference>
<dbReference type="AlphaFoldDB" id="A0A1M6R6G5"/>
<dbReference type="Gene3D" id="3.60.20.10">
    <property type="entry name" value="Glutamine Phosphoribosylpyrophosphate, subunit 1, domain 1"/>
    <property type="match status" value="1"/>
</dbReference>
<comment type="cofactor">
    <cofactor evidence="7 10">
        <name>Mg(2+)</name>
        <dbReference type="ChEBI" id="CHEBI:18420"/>
    </cofactor>
    <text evidence="7 10">Binds 1 Mg(2+) ion per subunit.</text>
</comment>
<sequence length="461" mass="50647">MLEELHEECGVIGIYNSENVARNVAMGLYALQHRGQESAGIAITNEEKIRVRKSMGLVSTLLREHNVDELQGFAGIGHVRYSTTGSSTLANAQPILVSCKWGQLAIAHNGNLTNAAELRAEMEEAGHIFQTTSDSEILLHDIARTHAPNVKEAIKKALSKLTGCFCIIILTKDAMYVARDGYAFRPLSLARFGNGWCIASETCAFDLLGATYVRDIQAGELLTITQDGLHSETFVKKDHLAHCIFEYIYFARPDSRIFEQICDKVRRKMGKQLARECPVEADVVIPVPDSSTTAALGYARESGIKFELGLLRNHYVGRTFIDPTQNVRAQKVRLKFNPIEGVLKNRKVCVVDDSIVRGTTLKILSRMIRDAGATEVHIRIASPPVAHACYFGMDFPNAGDLAANNMNPEEIAKMLGVESLGYLSIEGMKECTGAPADYCAACFDGNYPEYIGKDTGKFSCG</sequence>
<dbReference type="Proteomes" id="UP000184275">
    <property type="component" value="Unassembled WGS sequence"/>
</dbReference>
<feature type="active site" description="Nucleophile" evidence="7 9">
    <location>
        <position position="9"/>
    </location>
</feature>
<evidence type="ECO:0000256" key="8">
    <source>
        <dbReference type="PIRNR" id="PIRNR000485"/>
    </source>
</evidence>
<keyword evidence="4 7" id="KW-0808">Transferase</keyword>
<dbReference type="NCBIfam" id="TIGR01134">
    <property type="entry name" value="purF"/>
    <property type="match status" value="1"/>
</dbReference>
<proteinExistence type="inferred from homology"/>
<keyword evidence="7 11" id="KW-0411">Iron-sulfur</keyword>
<organism evidence="13 14">
    <name type="scientific">Fibrobacter intestinalis</name>
    <dbReference type="NCBI Taxonomy" id="28122"/>
    <lineage>
        <taxon>Bacteria</taxon>
        <taxon>Pseudomonadati</taxon>
        <taxon>Fibrobacterota</taxon>
        <taxon>Fibrobacteria</taxon>
        <taxon>Fibrobacterales</taxon>
        <taxon>Fibrobacteraceae</taxon>
        <taxon>Fibrobacter</taxon>
    </lineage>
</organism>
<feature type="binding site" evidence="7 11">
    <location>
        <position position="389"/>
    </location>
    <ligand>
        <name>[4Fe-4S] cluster</name>
        <dbReference type="ChEBI" id="CHEBI:49883"/>
    </ligand>
</feature>
<feature type="domain" description="Glutamine amidotransferase type-2" evidence="12">
    <location>
        <begin position="9"/>
        <end position="227"/>
    </location>
</feature>
<evidence type="ECO:0000256" key="5">
    <source>
        <dbReference type="ARBA" id="ARBA00022755"/>
    </source>
</evidence>
<keyword evidence="7 10" id="KW-0479">Metal-binding</keyword>
<evidence type="ECO:0000256" key="2">
    <source>
        <dbReference type="ARBA" id="ARBA00010138"/>
    </source>
</evidence>
<comment type="catalytic activity">
    <reaction evidence="7 8">
        <text>5-phospho-beta-D-ribosylamine + L-glutamate + diphosphate = 5-phospho-alpha-D-ribose 1-diphosphate + L-glutamine + H2O</text>
        <dbReference type="Rhea" id="RHEA:14905"/>
        <dbReference type="ChEBI" id="CHEBI:15377"/>
        <dbReference type="ChEBI" id="CHEBI:29985"/>
        <dbReference type="ChEBI" id="CHEBI:33019"/>
        <dbReference type="ChEBI" id="CHEBI:58017"/>
        <dbReference type="ChEBI" id="CHEBI:58359"/>
        <dbReference type="ChEBI" id="CHEBI:58681"/>
        <dbReference type="EC" id="2.4.2.14"/>
    </reaction>
</comment>
<evidence type="ECO:0000256" key="3">
    <source>
        <dbReference type="ARBA" id="ARBA00022676"/>
    </source>
</evidence>
<evidence type="ECO:0000256" key="11">
    <source>
        <dbReference type="PIRSR" id="PIRSR000485-3"/>
    </source>
</evidence>
<accession>A0A1M6R6G5</accession>
<dbReference type="InterPro" id="IPR000836">
    <property type="entry name" value="PRTase_dom"/>
</dbReference>
<dbReference type="HAMAP" id="MF_01931">
    <property type="entry name" value="PurF"/>
    <property type="match status" value="1"/>
</dbReference>
<keyword evidence="14" id="KW-1185">Reference proteome</keyword>
<dbReference type="SUPFAM" id="SSF53271">
    <property type="entry name" value="PRTase-like"/>
    <property type="match status" value="1"/>
</dbReference>
<dbReference type="Gene3D" id="3.40.50.2020">
    <property type="match status" value="1"/>
</dbReference>
<keyword evidence="7 11" id="KW-0408">Iron</keyword>
<comment type="similarity">
    <text evidence="2 7 8">In the C-terminal section; belongs to the purine/pyrimidine phosphoribosyltransferase family.</text>
</comment>
<keyword evidence="7 10" id="KW-0460">Magnesium</keyword>
<evidence type="ECO:0000256" key="1">
    <source>
        <dbReference type="ARBA" id="ARBA00005209"/>
    </source>
</evidence>
<evidence type="ECO:0000313" key="13">
    <source>
        <dbReference type="EMBL" id="SHK28065.1"/>
    </source>
</evidence>
<dbReference type="PANTHER" id="PTHR11907">
    <property type="entry name" value="AMIDOPHOSPHORIBOSYLTRANSFERASE"/>
    <property type="match status" value="1"/>
</dbReference>
<dbReference type="GO" id="GO:0009113">
    <property type="term" value="P:purine nucleobase biosynthetic process"/>
    <property type="evidence" value="ECO:0007669"/>
    <property type="project" value="UniProtKB-UniRule"/>
</dbReference>
<dbReference type="EMBL" id="FRAW01000003">
    <property type="protein sequence ID" value="SHK28065.1"/>
    <property type="molecule type" value="Genomic_DNA"/>
</dbReference>
<feature type="binding site" evidence="7 10">
    <location>
        <position position="352"/>
    </location>
    <ligand>
        <name>Mg(2+)</name>
        <dbReference type="ChEBI" id="CHEBI:18420"/>
    </ligand>
</feature>
<dbReference type="GO" id="GO:0006189">
    <property type="term" value="P:'de novo' IMP biosynthetic process"/>
    <property type="evidence" value="ECO:0007669"/>
    <property type="project" value="UniProtKB-UniRule"/>
</dbReference>
<dbReference type="SUPFAM" id="SSF56235">
    <property type="entry name" value="N-terminal nucleophile aminohydrolases (Ntn hydrolases)"/>
    <property type="match status" value="1"/>
</dbReference>
<feature type="binding site" evidence="7 11">
    <location>
        <position position="442"/>
    </location>
    <ligand>
        <name>[4Fe-4S] cluster</name>
        <dbReference type="ChEBI" id="CHEBI:49883"/>
    </ligand>
</feature>
<feature type="binding site" evidence="7 10">
    <location>
        <position position="353"/>
    </location>
    <ligand>
        <name>Mg(2+)</name>
        <dbReference type="ChEBI" id="CHEBI:18420"/>
    </ligand>
</feature>
<evidence type="ECO:0000313" key="14">
    <source>
        <dbReference type="Proteomes" id="UP000184275"/>
    </source>
</evidence>
<feature type="binding site" evidence="7 11">
    <location>
        <position position="243"/>
    </location>
    <ligand>
        <name>[4Fe-4S] cluster</name>
        <dbReference type="ChEBI" id="CHEBI:49883"/>
    </ligand>
</feature>
<feature type="binding site" evidence="7 11">
    <location>
        <position position="439"/>
    </location>
    <ligand>
        <name>[4Fe-4S] cluster</name>
        <dbReference type="ChEBI" id="CHEBI:49883"/>
    </ligand>
</feature>
<keyword evidence="3 7" id="KW-0328">Glycosyltransferase</keyword>
<dbReference type="InterPro" id="IPR029055">
    <property type="entry name" value="Ntn_hydrolases_N"/>
</dbReference>